<organism evidence="6 7">
    <name type="scientific">Corynebacterium tuscaniense</name>
    <dbReference type="NCBI Taxonomy" id="302449"/>
    <lineage>
        <taxon>Bacteria</taxon>
        <taxon>Bacillati</taxon>
        <taxon>Actinomycetota</taxon>
        <taxon>Actinomycetes</taxon>
        <taxon>Mycobacteriales</taxon>
        <taxon>Corynebacteriaceae</taxon>
        <taxon>Corynebacterium</taxon>
    </lineage>
</organism>
<evidence type="ECO:0000313" key="6">
    <source>
        <dbReference type="EMBL" id="PMC64458.1"/>
    </source>
</evidence>
<evidence type="ECO:0000256" key="4">
    <source>
        <dbReference type="PROSITE-ProRule" id="PRU00335"/>
    </source>
</evidence>
<dbReference type="AlphaFoldDB" id="A0A2N6T560"/>
<proteinExistence type="predicted"/>
<dbReference type="Gene3D" id="1.10.357.10">
    <property type="entry name" value="Tetracycline Repressor, domain 2"/>
    <property type="match status" value="1"/>
</dbReference>
<evidence type="ECO:0000256" key="1">
    <source>
        <dbReference type="ARBA" id="ARBA00023015"/>
    </source>
</evidence>
<evidence type="ECO:0000313" key="7">
    <source>
        <dbReference type="Proteomes" id="UP000235836"/>
    </source>
</evidence>
<gene>
    <name evidence="6" type="ORF">CJ203_05465</name>
</gene>
<accession>A0A2N6T560</accession>
<comment type="caution">
    <text evidence="6">The sequence shown here is derived from an EMBL/GenBank/DDBJ whole genome shotgun (WGS) entry which is preliminary data.</text>
</comment>
<dbReference type="PROSITE" id="PS50977">
    <property type="entry name" value="HTH_TETR_2"/>
    <property type="match status" value="1"/>
</dbReference>
<dbReference type="Proteomes" id="UP000235836">
    <property type="component" value="Unassembled WGS sequence"/>
</dbReference>
<dbReference type="Gene3D" id="1.10.10.60">
    <property type="entry name" value="Homeodomain-like"/>
    <property type="match status" value="1"/>
</dbReference>
<feature type="DNA-binding region" description="H-T-H motif" evidence="4">
    <location>
        <begin position="25"/>
        <end position="44"/>
    </location>
</feature>
<dbReference type="PANTHER" id="PTHR30055">
    <property type="entry name" value="HTH-TYPE TRANSCRIPTIONAL REGULATOR RUTR"/>
    <property type="match status" value="1"/>
</dbReference>
<sequence length="185" mass="19645">MQLSRDLIAKAAVGILDEYGLADVSMRRVAGHLGVAPGALYWHVENKQALVSAMAELILAPVQKQSDPREMCAQIRSALLSHRDGADVVTAAVSQPHSPLFASLVSDLRDTLPHSDPRADAAAEALLFLTLGAANIYQSGTQLQDVTRTPGTPRGGSVDTAVDLLLLGLRHEPDSVNIESHDNPS</sequence>
<dbReference type="GO" id="GO:0000976">
    <property type="term" value="F:transcription cis-regulatory region binding"/>
    <property type="evidence" value="ECO:0007669"/>
    <property type="project" value="TreeGrafter"/>
</dbReference>
<dbReference type="InterPro" id="IPR023772">
    <property type="entry name" value="DNA-bd_HTH_TetR-type_CS"/>
</dbReference>
<evidence type="ECO:0000256" key="2">
    <source>
        <dbReference type="ARBA" id="ARBA00023125"/>
    </source>
</evidence>
<keyword evidence="7" id="KW-1185">Reference proteome</keyword>
<dbReference type="SUPFAM" id="SSF46689">
    <property type="entry name" value="Homeodomain-like"/>
    <property type="match status" value="1"/>
</dbReference>
<keyword evidence="1" id="KW-0805">Transcription regulation</keyword>
<evidence type="ECO:0000256" key="3">
    <source>
        <dbReference type="ARBA" id="ARBA00023163"/>
    </source>
</evidence>
<dbReference type="InterPro" id="IPR009057">
    <property type="entry name" value="Homeodomain-like_sf"/>
</dbReference>
<dbReference type="RefSeq" id="WP_102723860.1">
    <property type="nucleotide sequence ID" value="NZ_JBHRZL010000039.1"/>
</dbReference>
<feature type="domain" description="HTH tetR-type" evidence="5">
    <location>
        <begin position="2"/>
        <end position="62"/>
    </location>
</feature>
<dbReference type="PANTHER" id="PTHR30055:SF151">
    <property type="entry name" value="TRANSCRIPTIONAL REGULATORY PROTEIN"/>
    <property type="match status" value="1"/>
</dbReference>
<dbReference type="InterPro" id="IPR050109">
    <property type="entry name" value="HTH-type_TetR-like_transc_reg"/>
</dbReference>
<dbReference type="PROSITE" id="PS01081">
    <property type="entry name" value="HTH_TETR_1"/>
    <property type="match status" value="1"/>
</dbReference>
<name>A0A2N6T560_9CORY</name>
<dbReference type="InterPro" id="IPR001647">
    <property type="entry name" value="HTH_TetR"/>
</dbReference>
<dbReference type="PRINTS" id="PR00455">
    <property type="entry name" value="HTHTETR"/>
</dbReference>
<keyword evidence="3" id="KW-0804">Transcription</keyword>
<dbReference type="Pfam" id="PF00440">
    <property type="entry name" value="TetR_N"/>
    <property type="match status" value="1"/>
</dbReference>
<keyword evidence="2 4" id="KW-0238">DNA-binding</keyword>
<evidence type="ECO:0000259" key="5">
    <source>
        <dbReference type="PROSITE" id="PS50977"/>
    </source>
</evidence>
<protein>
    <submittedName>
        <fullName evidence="6">TetR family transcriptional regulator</fullName>
    </submittedName>
</protein>
<reference evidence="6 7" key="1">
    <citation type="submission" date="2017-09" db="EMBL/GenBank/DDBJ databases">
        <title>Bacterial strain isolated from the female urinary microbiota.</title>
        <authorList>
            <person name="Thomas-White K."/>
            <person name="Kumar N."/>
            <person name="Forster S."/>
            <person name="Putonti C."/>
            <person name="Lawley T."/>
            <person name="Wolfe A.J."/>
        </authorList>
    </citation>
    <scope>NUCLEOTIDE SEQUENCE [LARGE SCALE GENOMIC DNA]</scope>
    <source>
        <strain evidence="6 7">UMB0792</strain>
    </source>
</reference>
<dbReference type="GO" id="GO:0003700">
    <property type="term" value="F:DNA-binding transcription factor activity"/>
    <property type="evidence" value="ECO:0007669"/>
    <property type="project" value="TreeGrafter"/>
</dbReference>
<dbReference type="EMBL" id="PNHG01000006">
    <property type="protein sequence ID" value="PMC64458.1"/>
    <property type="molecule type" value="Genomic_DNA"/>
</dbReference>